<dbReference type="Pfam" id="PF00582">
    <property type="entry name" value="Usp"/>
    <property type="match status" value="1"/>
</dbReference>
<comment type="caution">
    <text evidence="2">The sequence shown here is derived from an EMBL/GenBank/DDBJ whole genome shotgun (WGS) entry which is preliminary data.</text>
</comment>
<evidence type="ECO:0000313" key="2">
    <source>
        <dbReference type="EMBL" id="HGS06219.1"/>
    </source>
</evidence>
<organism evidence="2">
    <name type="scientific">Desulfobacca acetoxidans</name>
    <dbReference type="NCBI Taxonomy" id="60893"/>
    <lineage>
        <taxon>Bacteria</taxon>
        <taxon>Pseudomonadati</taxon>
        <taxon>Thermodesulfobacteriota</taxon>
        <taxon>Desulfobaccia</taxon>
        <taxon>Desulfobaccales</taxon>
        <taxon>Desulfobaccaceae</taxon>
        <taxon>Desulfobacca</taxon>
    </lineage>
</organism>
<gene>
    <name evidence="2" type="ORF">ENT08_10905</name>
</gene>
<sequence>MQPKVLVALDFLAPAPWAVVYAVKLAARLGFPLVFMGVESAAVADMMGSGAALLENLEGAHKRRLDEVMRQCQEEGVVLEILLSAGSFFQEISRVVDSPGNFQFLVLGVSQDGPVREMEGFSAAMKDLRRRFRGEILLVREQGKVADPADWEQPK</sequence>
<name>A0A7V4GA69_9BACT</name>
<proteinExistence type="predicted"/>
<dbReference type="InterPro" id="IPR006016">
    <property type="entry name" value="UspA"/>
</dbReference>
<evidence type="ECO:0000259" key="1">
    <source>
        <dbReference type="Pfam" id="PF00582"/>
    </source>
</evidence>
<dbReference type="SUPFAM" id="SSF52402">
    <property type="entry name" value="Adenine nucleotide alpha hydrolases-like"/>
    <property type="match status" value="1"/>
</dbReference>
<feature type="domain" description="UspA" evidence="1">
    <location>
        <begin position="4"/>
        <end position="99"/>
    </location>
</feature>
<dbReference type="AlphaFoldDB" id="A0A7V4GA69"/>
<reference evidence="2" key="1">
    <citation type="journal article" date="2020" name="mSystems">
        <title>Genome- and Community-Level Interaction Insights into Carbon Utilization and Element Cycling Functions of Hydrothermarchaeota in Hydrothermal Sediment.</title>
        <authorList>
            <person name="Zhou Z."/>
            <person name="Liu Y."/>
            <person name="Xu W."/>
            <person name="Pan J."/>
            <person name="Luo Z.H."/>
            <person name="Li M."/>
        </authorList>
    </citation>
    <scope>NUCLEOTIDE SEQUENCE [LARGE SCALE GENOMIC DNA]</scope>
    <source>
        <strain evidence="2">SpSt-548</strain>
    </source>
</reference>
<dbReference type="Gene3D" id="3.40.50.12370">
    <property type="match status" value="1"/>
</dbReference>
<protein>
    <submittedName>
        <fullName evidence="2">Universal stress protein</fullName>
    </submittedName>
</protein>
<accession>A0A7V4GA69</accession>
<dbReference type="EMBL" id="DSXI01000652">
    <property type="protein sequence ID" value="HGS06219.1"/>
    <property type="molecule type" value="Genomic_DNA"/>
</dbReference>
<dbReference type="CDD" id="cd00293">
    <property type="entry name" value="USP-like"/>
    <property type="match status" value="1"/>
</dbReference>